<organism evidence="2 3">
    <name type="scientific">Setaria viridis</name>
    <name type="common">Green bristlegrass</name>
    <name type="synonym">Setaria italica subsp. viridis</name>
    <dbReference type="NCBI Taxonomy" id="4556"/>
    <lineage>
        <taxon>Eukaryota</taxon>
        <taxon>Viridiplantae</taxon>
        <taxon>Streptophyta</taxon>
        <taxon>Embryophyta</taxon>
        <taxon>Tracheophyta</taxon>
        <taxon>Spermatophyta</taxon>
        <taxon>Magnoliopsida</taxon>
        <taxon>Liliopsida</taxon>
        <taxon>Poales</taxon>
        <taxon>Poaceae</taxon>
        <taxon>PACMAD clade</taxon>
        <taxon>Panicoideae</taxon>
        <taxon>Panicodae</taxon>
        <taxon>Paniceae</taxon>
        <taxon>Cenchrinae</taxon>
        <taxon>Setaria</taxon>
    </lineage>
</organism>
<evidence type="ECO:0000256" key="1">
    <source>
        <dbReference type="SAM" id="MobiDB-lite"/>
    </source>
</evidence>
<dbReference type="Gramene" id="TKW40032">
    <property type="protein sequence ID" value="TKW40032"/>
    <property type="gene ID" value="SEVIR_1G218950v2"/>
</dbReference>
<keyword evidence="3" id="KW-1185">Reference proteome</keyword>
<evidence type="ECO:0000313" key="2">
    <source>
        <dbReference type="EMBL" id="TKW40032.1"/>
    </source>
</evidence>
<reference evidence="2" key="1">
    <citation type="submission" date="2019-03" db="EMBL/GenBank/DDBJ databases">
        <title>WGS assembly of Setaria viridis.</title>
        <authorList>
            <person name="Huang P."/>
            <person name="Jenkins J."/>
            <person name="Grimwood J."/>
            <person name="Barry K."/>
            <person name="Healey A."/>
            <person name="Mamidi S."/>
            <person name="Sreedasyam A."/>
            <person name="Shu S."/>
            <person name="Feldman M."/>
            <person name="Wu J."/>
            <person name="Yu Y."/>
            <person name="Chen C."/>
            <person name="Johnson J."/>
            <person name="Rokhsar D."/>
            <person name="Baxter I."/>
            <person name="Schmutz J."/>
            <person name="Brutnell T."/>
            <person name="Kellogg E."/>
        </authorList>
    </citation>
    <scope>NUCLEOTIDE SEQUENCE [LARGE SCALE GENOMIC DNA]</scope>
</reference>
<dbReference type="EMBL" id="CM016552">
    <property type="protein sequence ID" value="TKW40032.1"/>
    <property type="molecule type" value="Genomic_DNA"/>
</dbReference>
<feature type="region of interest" description="Disordered" evidence="1">
    <location>
        <begin position="20"/>
        <end position="53"/>
    </location>
</feature>
<feature type="compositionally biased region" description="Low complexity" evidence="1">
    <location>
        <begin position="32"/>
        <end position="43"/>
    </location>
</feature>
<dbReference type="Proteomes" id="UP000298652">
    <property type="component" value="Chromosome 1"/>
</dbReference>
<proteinExistence type="predicted"/>
<gene>
    <name evidence="2" type="ORF">SEVIR_1G218950v2</name>
</gene>
<protein>
    <submittedName>
        <fullName evidence="2">Uncharacterized protein</fullName>
    </submittedName>
</protein>
<name>A0A4U6WC31_SETVI</name>
<evidence type="ECO:0000313" key="3">
    <source>
        <dbReference type="Proteomes" id="UP000298652"/>
    </source>
</evidence>
<dbReference type="AlphaFoldDB" id="A0A4U6WC31"/>
<sequence>MAGRTLKHLVIRARPKPSTCRSAVTGWVGGKPPLSEPSLASLPGFHSRGHGRP</sequence>
<accession>A0A4U6WC31</accession>